<organism evidence="2 3">
    <name type="scientific">Pseudocohnilembus persalinus</name>
    <name type="common">Ciliate</name>
    <dbReference type="NCBI Taxonomy" id="266149"/>
    <lineage>
        <taxon>Eukaryota</taxon>
        <taxon>Sar</taxon>
        <taxon>Alveolata</taxon>
        <taxon>Ciliophora</taxon>
        <taxon>Intramacronucleata</taxon>
        <taxon>Oligohymenophorea</taxon>
        <taxon>Scuticociliatia</taxon>
        <taxon>Philasterida</taxon>
        <taxon>Pseudocohnilembidae</taxon>
        <taxon>Pseudocohnilembus</taxon>
    </lineage>
</organism>
<gene>
    <name evidence="2" type="ORF">PPERSA_07879</name>
</gene>
<evidence type="ECO:0000313" key="3">
    <source>
        <dbReference type="Proteomes" id="UP000054937"/>
    </source>
</evidence>
<name>A0A0V0QCC1_PSEPJ</name>
<keyword evidence="1" id="KW-0175">Coiled coil</keyword>
<keyword evidence="3" id="KW-1185">Reference proteome</keyword>
<dbReference type="InParanoid" id="A0A0V0QCC1"/>
<protein>
    <submittedName>
        <fullName evidence="2">Uncharacterized protein</fullName>
    </submittedName>
</protein>
<feature type="coiled-coil region" evidence="1">
    <location>
        <begin position="10"/>
        <end position="44"/>
    </location>
</feature>
<reference evidence="2 3" key="1">
    <citation type="journal article" date="2015" name="Sci. Rep.">
        <title>Genome of the facultative scuticociliatosis pathogen Pseudocohnilembus persalinus provides insight into its virulence through horizontal gene transfer.</title>
        <authorList>
            <person name="Xiong J."/>
            <person name="Wang G."/>
            <person name="Cheng J."/>
            <person name="Tian M."/>
            <person name="Pan X."/>
            <person name="Warren A."/>
            <person name="Jiang C."/>
            <person name="Yuan D."/>
            <person name="Miao W."/>
        </authorList>
    </citation>
    <scope>NUCLEOTIDE SEQUENCE [LARGE SCALE GENOMIC DNA]</scope>
    <source>
        <strain evidence="2">36N120E</strain>
    </source>
</reference>
<evidence type="ECO:0000256" key="1">
    <source>
        <dbReference type="SAM" id="Coils"/>
    </source>
</evidence>
<dbReference type="AlphaFoldDB" id="A0A0V0QCC1"/>
<dbReference type="Proteomes" id="UP000054937">
    <property type="component" value="Unassembled WGS sequence"/>
</dbReference>
<accession>A0A0V0QCC1</accession>
<feature type="coiled-coil region" evidence="1">
    <location>
        <begin position="168"/>
        <end position="205"/>
    </location>
</feature>
<sequence length="237" mass="27923">MQKESPCIKLKQKSSVIRKLLRKLKELSANYKQLDKEDEILNLKDQNMQILKQVQAPQSLCDLQDNCEYCVQNQECIWCTELQKCAVGSENEGAYFCPNCQFYMSETCTQNVQSSVDGEQYLDFNKKNQDGKYWLQTLPQPSQKQIENIYNYNDKLEKESQNQTYQENQNEKQDIDIKQNENEEQNDLNQNNEEIKQENKKQINTQQIGENNEIQLDLTDLQNQETSIIDLIQNIQD</sequence>
<dbReference type="EMBL" id="LDAU01000204">
    <property type="protein sequence ID" value="KRW99802.1"/>
    <property type="molecule type" value="Genomic_DNA"/>
</dbReference>
<proteinExistence type="predicted"/>
<evidence type="ECO:0000313" key="2">
    <source>
        <dbReference type="EMBL" id="KRW99802.1"/>
    </source>
</evidence>
<comment type="caution">
    <text evidence="2">The sequence shown here is derived from an EMBL/GenBank/DDBJ whole genome shotgun (WGS) entry which is preliminary data.</text>
</comment>